<proteinExistence type="predicted"/>
<dbReference type="EnsemblPlants" id="KRG93663">
    <property type="protein sequence ID" value="KRG93663"/>
    <property type="gene ID" value="GLYMA_19G031700"/>
</dbReference>
<dbReference type="AlphaFoldDB" id="A0A0R0EHH1"/>
<accession>A0A0R0EHH1</accession>
<protein>
    <recommendedName>
        <fullName evidence="5">Reverse transcriptase RNase H-like domain-containing protein</fullName>
    </recommendedName>
</protein>
<evidence type="ECO:0000313" key="3">
    <source>
        <dbReference type="EnsemblPlants" id="KRG93663"/>
    </source>
</evidence>
<reference evidence="3" key="2">
    <citation type="submission" date="2018-02" db="UniProtKB">
        <authorList>
            <consortium name="EnsemblPlants"/>
        </authorList>
    </citation>
    <scope>IDENTIFICATION</scope>
    <source>
        <strain evidence="3">Williams 82</strain>
    </source>
</reference>
<sequence length="958" mass="110620">MSLKGDGFSNITRVQTENKSKTSSTNLSKESNNVLFFDWFHAYAIRKDIDYPWKQDIIGDPTTNVITNWQVKDGELIQSELPPATQYQLPNIKDSNNKPVMAIPFKTKDVNEEVTSKYIKSLMEQANYTNKYLQALGETIKTKVVPKQKSIEEASPSIPIEKPLFKPFKVSEKAKRKIKELRKTKSLIEGIGDNHSELLNKIGSLLKVIPDTPQTSENTSKMVIRSTSKLINVINEDSDQNSDNTTEIGSVAVKTSLNGKVITNDDDNEIPDAVNTLIFTIAQHFIGDPLLWKDRSAELLSNLKCRTLTDFRWYRDTFLTRVHTREDSQQPFWKEKFLAGLPRSLGDKVRDKIRSQSANGDISYESLSYGQLISYVQKVALKICQDDKIQRQLAKEKAQTKKDLGSFCEQFEKLKKTLEVKPRQKDFITKNKFDVSNILKRLENSSTKPTTIQDLQTEINNLKIELEEDSDSESANNSEENQPENLEDDMFMGLINKIKIQNFYINIKIIINDFVLETMALFDTGTDSNCILEGLIPTKFFEKTSEKLSTTNSSKLTINFKLSNAIIENQGLRINTNFLIVKNLKNKEVLAIVLCISKFQSDLLNQIFLIRVDCKSTKDILQKDVKNLASKQIFARWQAILSVFDFDIEYIKGTSNSLPDYLTHEFLQKSATTNPKGKLPLAKAQIPPTKQTNNYIYKNKFVTVLQMEPEFWDKNPCKVTAKAFPPGFHYKPTTILKTRTFYELILVDSNSVSIKHFKDPKDQTLNTHSTIQILKVLQPRHFGSDLNKGKRFSVPFDQVGYTYWDYVNAWTKVFWHQNTHFKHSWLIYFKTNTIYDFPNGFCNGGTSLDQFQRYSHKHFALSWIFSWQYRYSKTEKKNQYPSLQRHVFVKWWTQFDSSKVDLEQVKLWFQSHPEFLKAADPETSVFLNQKSHLATFLARSKSKEVLTKNIKEVLQMLQ</sequence>
<dbReference type="InParanoid" id="A0A0R0EHH1"/>
<feature type="region of interest" description="Disordered" evidence="1">
    <location>
        <begin position="466"/>
        <end position="485"/>
    </location>
</feature>
<keyword evidence="4" id="KW-1185">Reference proteome</keyword>
<dbReference type="Gramene" id="KRG93663">
    <property type="protein sequence ID" value="KRG93663"/>
    <property type="gene ID" value="GLYMA_19G031700"/>
</dbReference>
<dbReference type="Pfam" id="PF22909">
    <property type="entry name" value="Caulimovir_coat_dom"/>
    <property type="match status" value="1"/>
</dbReference>
<dbReference type="EMBL" id="CM000852">
    <property type="protein sequence ID" value="KRG93663.1"/>
    <property type="molecule type" value="Genomic_DNA"/>
</dbReference>
<organism evidence="2">
    <name type="scientific">Glycine max</name>
    <name type="common">Soybean</name>
    <name type="synonym">Glycine hispida</name>
    <dbReference type="NCBI Taxonomy" id="3847"/>
    <lineage>
        <taxon>Eukaryota</taxon>
        <taxon>Viridiplantae</taxon>
        <taxon>Streptophyta</taxon>
        <taxon>Embryophyta</taxon>
        <taxon>Tracheophyta</taxon>
        <taxon>Spermatophyta</taxon>
        <taxon>Magnoliopsida</taxon>
        <taxon>eudicotyledons</taxon>
        <taxon>Gunneridae</taxon>
        <taxon>Pentapetalae</taxon>
        <taxon>rosids</taxon>
        <taxon>fabids</taxon>
        <taxon>Fabales</taxon>
        <taxon>Fabaceae</taxon>
        <taxon>Papilionoideae</taxon>
        <taxon>50 kb inversion clade</taxon>
        <taxon>NPAAA clade</taxon>
        <taxon>indigoferoid/millettioid clade</taxon>
        <taxon>Phaseoleae</taxon>
        <taxon>Glycine</taxon>
        <taxon>Glycine subgen. Soja</taxon>
    </lineage>
</organism>
<feature type="region of interest" description="Disordered" evidence="1">
    <location>
        <begin position="1"/>
        <end position="26"/>
    </location>
</feature>
<reference evidence="2" key="3">
    <citation type="submission" date="2018-07" db="EMBL/GenBank/DDBJ databases">
        <title>WGS assembly of Glycine max.</title>
        <authorList>
            <person name="Schmutz J."/>
            <person name="Cannon S."/>
            <person name="Schlueter J."/>
            <person name="Ma J."/>
            <person name="Mitros T."/>
            <person name="Nelson W."/>
            <person name="Hyten D."/>
            <person name="Song Q."/>
            <person name="Thelen J."/>
            <person name="Cheng J."/>
            <person name="Xu D."/>
            <person name="Hellsten U."/>
            <person name="May G."/>
            <person name="Yu Y."/>
            <person name="Sakurai T."/>
            <person name="Umezawa T."/>
            <person name="Bhattacharyya M."/>
            <person name="Sandhu D."/>
            <person name="Valliyodan B."/>
            <person name="Lindquist E."/>
            <person name="Peto M."/>
            <person name="Grant D."/>
            <person name="Shu S."/>
            <person name="Goodstein D."/>
            <person name="Barry K."/>
            <person name="Futrell-Griggs M."/>
            <person name="Abernathy B."/>
            <person name="Du J."/>
            <person name="Tian Z."/>
            <person name="Zhu L."/>
            <person name="Gill N."/>
            <person name="Joshi T."/>
            <person name="Libault M."/>
            <person name="Sethuraman A."/>
            <person name="Zhang X."/>
            <person name="Shinozaki K."/>
            <person name="Nguyen H."/>
            <person name="Wing R."/>
            <person name="Cregan P."/>
            <person name="Specht J."/>
            <person name="Grimwood J."/>
            <person name="Rokhsar D."/>
            <person name="Stacey G."/>
            <person name="Shoemaker R."/>
            <person name="Jackson S."/>
        </authorList>
    </citation>
    <scope>NUCLEOTIDE SEQUENCE</scope>
    <source>
        <tissue evidence="2">Callus</tissue>
    </source>
</reference>
<evidence type="ECO:0000313" key="4">
    <source>
        <dbReference type="Proteomes" id="UP000008827"/>
    </source>
</evidence>
<gene>
    <name evidence="2" type="ORF">GLYMA_19G031700</name>
</gene>
<dbReference type="Proteomes" id="UP000008827">
    <property type="component" value="Chromosome 19"/>
</dbReference>
<evidence type="ECO:0008006" key="5">
    <source>
        <dbReference type="Google" id="ProtNLM"/>
    </source>
</evidence>
<name>A0A0R0EHH1_SOYBN</name>
<dbReference type="PANTHER" id="PTHR46249">
    <property type="entry name" value="CCHC-TYPE DOMAIN-CONTAINING PROTEIN-RELATED"/>
    <property type="match status" value="1"/>
</dbReference>
<reference evidence="2 3" key="1">
    <citation type="journal article" date="2010" name="Nature">
        <title>Genome sequence of the palaeopolyploid soybean.</title>
        <authorList>
            <person name="Schmutz J."/>
            <person name="Cannon S.B."/>
            <person name="Schlueter J."/>
            <person name="Ma J."/>
            <person name="Mitros T."/>
            <person name="Nelson W."/>
            <person name="Hyten D.L."/>
            <person name="Song Q."/>
            <person name="Thelen J.J."/>
            <person name="Cheng J."/>
            <person name="Xu D."/>
            <person name="Hellsten U."/>
            <person name="May G.D."/>
            <person name="Yu Y."/>
            <person name="Sakurai T."/>
            <person name="Umezawa T."/>
            <person name="Bhattacharyya M.K."/>
            <person name="Sandhu D."/>
            <person name="Valliyodan B."/>
            <person name="Lindquist E."/>
            <person name="Peto M."/>
            <person name="Grant D."/>
            <person name="Shu S."/>
            <person name="Goodstein D."/>
            <person name="Barry K."/>
            <person name="Futrell-Griggs M."/>
            <person name="Abernathy B."/>
            <person name="Du J."/>
            <person name="Tian Z."/>
            <person name="Zhu L."/>
            <person name="Gill N."/>
            <person name="Joshi T."/>
            <person name="Libault M."/>
            <person name="Sethuraman A."/>
            <person name="Zhang X.-C."/>
            <person name="Shinozaki K."/>
            <person name="Nguyen H.T."/>
            <person name="Wing R.A."/>
            <person name="Cregan P."/>
            <person name="Specht J."/>
            <person name="Grimwood J."/>
            <person name="Rokhsar D."/>
            <person name="Stacey G."/>
            <person name="Shoemaker R.C."/>
            <person name="Jackson S.A."/>
        </authorList>
    </citation>
    <scope>NUCLEOTIDE SEQUENCE</scope>
    <source>
        <strain evidence="3">cv. Williams 82</strain>
        <tissue evidence="2">Callus</tissue>
    </source>
</reference>
<evidence type="ECO:0000313" key="2">
    <source>
        <dbReference type="EMBL" id="KRG93663.1"/>
    </source>
</evidence>
<dbReference type="PANTHER" id="PTHR46249:SF31">
    <property type="entry name" value="AMINOTRANSFERASE-LIKE PLANT MOBILE DOMAIN-CONTAINING PROTEIN"/>
    <property type="match status" value="1"/>
</dbReference>
<evidence type="ECO:0000256" key="1">
    <source>
        <dbReference type="SAM" id="MobiDB-lite"/>
    </source>
</evidence>